<reference evidence="2 3" key="1">
    <citation type="submission" date="2016-11" db="EMBL/GenBank/DDBJ databases">
        <title>Interaction between Lactobacillus species and yeast in water kefir.</title>
        <authorList>
            <person name="Behr J."/>
            <person name="Xu D."/>
            <person name="Vogel R.F."/>
        </authorList>
    </citation>
    <scope>NUCLEOTIDE SEQUENCE [LARGE SCALE GENOMIC DNA]</scope>
    <source>
        <strain evidence="2 3">TMW 1.1827</strain>
    </source>
</reference>
<keyword evidence="1" id="KW-0472">Membrane</keyword>
<dbReference type="InterPro" id="IPR046503">
    <property type="entry name" value="DUF6681"/>
</dbReference>
<protein>
    <submittedName>
        <fullName evidence="2">Uncharacterized protein</fullName>
    </submittedName>
</protein>
<keyword evidence="1" id="KW-0812">Transmembrane</keyword>
<organism evidence="2 3">
    <name type="scientific">Liquorilactobacillus nagelii</name>
    <dbReference type="NCBI Taxonomy" id="82688"/>
    <lineage>
        <taxon>Bacteria</taxon>
        <taxon>Bacillati</taxon>
        <taxon>Bacillota</taxon>
        <taxon>Bacilli</taxon>
        <taxon>Lactobacillales</taxon>
        <taxon>Lactobacillaceae</taxon>
        <taxon>Liquorilactobacillus</taxon>
    </lineage>
</organism>
<dbReference type="Pfam" id="PF20386">
    <property type="entry name" value="DUF6681"/>
    <property type="match status" value="1"/>
</dbReference>
<proteinExistence type="predicted"/>
<keyword evidence="1" id="KW-1133">Transmembrane helix</keyword>
<sequence length="273" mass="30871">MFSIIGMINSYLGYINMNVRLKNLVYTVLGSVGDFYLLYVAYRFFSNGFWPQSALFVLAFLVLGYLAYLNLIYYITKKNSKLDFTPWLEKTLHLKPRQVPTEVNNSRRPQPGFVQTNGLFNNEKVLPAEISSTLQEQHALQQIVQQLAAQNYLKLDYGGIDDNQILRTAKAGQTFATLNQPIALPYYELQHQGEKLFLVGGVNQMEKKVLGQIKTVGLMPVAAASQRYQLFAATATVQGGPIKFAGRSSVMVEQRPYTVKLQLAYRSKTEPKH</sequence>
<dbReference type="RefSeq" id="WP_148126188.1">
    <property type="nucleotide sequence ID" value="NZ_CP018180.1"/>
</dbReference>
<evidence type="ECO:0000256" key="1">
    <source>
        <dbReference type="SAM" id="Phobius"/>
    </source>
</evidence>
<dbReference type="AlphaFoldDB" id="A0A3S6QTD6"/>
<gene>
    <name evidence="2" type="ORF">BSQ50_00830</name>
</gene>
<evidence type="ECO:0000313" key="2">
    <source>
        <dbReference type="EMBL" id="AUJ31240.1"/>
    </source>
</evidence>
<dbReference type="Proteomes" id="UP000324497">
    <property type="component" value="Chromosome"/>
</dbReference>
<dbReference type="EMBL" id="CP018180">
    <property type="protein sequence ID" value="AUJ31240.1"/>
    <property type="molecule type" value="Genomic_DNA"/>
</dbReference>
<feature type="transmembrane region" description="Helical" evidence="1">
    <location>
        <begin position="21"/>
        <end position="42"/>
    </location>
</feature>
<feature type="transmembrane region" description="Helical" evidence="1">
    <location>
        <begin position="54"/>
        <end position="75"/>
    </location>
</feature>
<dbReference type="KEGG" id="lng:BSQ50_00830"/>
<accession>A0A3S6QTD6</accession>
<evidence type="ECO:0000313" key="3">
    <source>
        <dbReference type="Proteomes" id="UP000324497"/>
    </source>
</evidence>
<name>A0A3S6QTD6_9LACO</name>
<keyword evidence="3" id="KW-1185">Reference proteome</keyword>